<dbReference type="InterPro" id="IPR018392">
    <property type="entry name" value="LysM"/>
</dbReference>
<dbReference type="RefSeq" id="WP_056957262.1">
    <property type="nucleotide sequence ID" value="NZ_AZFT01000043.1"/>
</dbReference>
<keyword evidence="1" id="KW-0175">Coiled coil</keyword>
<feature type="chain" id="PRO_5039619144" evidence="3">
    <location>
        <begin position="24"/>
        <end position="243"/>
    </location>
</feature>
<dbReference type="EMBL" id="AZFT01000043">
    <property type="protein sequence ID" value="KRL85111.1"/>
    <property type="molecule type" value="Genomic_DNA"/>
</dbReference>
<dbReference type="SMART" id="SM00257">
    <property type="entry name" value="LysM"/>
    <property type="match status" value="1"/>
</dbReference>
<organism evidence="5 6">
    <name type="scientific">Ligilactobacillus apodemi DSM 16634 = JCM 16172</name>
    <dbReference type="NCBI Taxonomy" id="1423724"/>
    <lineage>
        <taxon>Bacteria</taxon>
        <taxon>Bacillati</taxon>
        <taxon>Bacillota</taxon>
        <taxon>Bacilli</taxon>
        <taxon>Lactobacillales</taxon>
        <taxon>Lactobacillaceae</taxon>
        <taxon>Ligilactobacillus</taxon>
    </lineage>
</organism>
<dbReference type="Gene3D" id="3.10.350.10">
    <property type="entry name" value="LysM domain"/>
    <property type="match status" value="1"/>
</dbReference>
<evidence type="ECO:0000256" key="2">
    <source>
        <dbReference type="SAM" id="MobiDB-lite"/>
    </source>
</evidence>
<comment type="caution">
    <text evidence="5">The sequence shown here is derived from an EMBL/GenBank/DDBJ whole genome shotgun (WGS) entry which is preliminary data.</text>
</comment>
<evidence type="ECO:0000313" key="6">
    <source>
        <dbReference type="Proteomes" id="UP000051324"/>
    </source>
</evidence>
<protein>
    <submittedName>
        <fullName evidence="5">Extracellular protein</fullName>
    </submittedName>
</protein>
<evidence type="ECO:0000313" key="5">
    <source>
        <dbReference type="EMBL" id="KRL85111.1"/>
    </source>
</evidence>
<feature type="domain" description="LysM" evidence="4">
    <location>
        <begin position="27"/>
        <end position="71"/>
    </location>
</feature>
<feature type="coiled-coil region" evidence="1">
    <location>
        <begin position="88"/>
        <end position="145"/>
    </location>
</feature>
<dbReference type="AlphaFoldDB" id="A0A0R1TV62"/>
<feature type="region of interest" description="Disordered" evidence="2">
    <location>
        <begin position="147"/>
        <end position="172"/>
    </location>
</feature>
<keyword evidence="3" id="KW-0732">Signal</keyword>
<proteinExistence type="predicted"/>
<reference evidence="5 6" key="1">
    <citation type="journal article" date="2015" name="Genome Announc.">
        <title>Expanding the biotechnology potential of lactobacilli through comparative genomics of 213 strains and associated genera.</title>
        <authorList>
            <person name="Sun Z."/>
            <person name="Harris H.M."/>
            <person name="McCann A."/>
            <person name="Guo C."/>
            <person name="Argimon S."/>
            <person name="Zhang W."/>
            <person name="Yang X."/>
            <person name="Jeffery I.B."/>
            <person name="Cooney J.C."/>
            <person name="Kagawa T.F."/>
            <person name="Liu W."/>
            <person name="Song Y."/>
            <person name="Salvetti E."/>
            <person name="Wrobel A."/>
            <person name="Rasinkangas P."/>
            <person name="Parkhill J."/>
            <person name="Rea M.C."/>
            <person name="O'Sullivan O."/>
            <person name="Ritari J."/>
            <person name="Douillard F.P."/>
            <person name="Paul Ross R."/>
            <person name="Yang R."/>
            <person name="Briner A.E."/>
            <person name="Felis G.E."/>
            <person name="de Vos W.M."/>
            <person name="Barrangou R."/>
            <person name="Klaenhammer T.R."/>
            <person name="Caufield P.W."/>
            <person name="Cui Y."/>
            <person name="Zhang H."/>
            <person name="O'Toole P.W."/>
        </authorList>
    </citation>
    <scope>NUCLEOTIDE SEQUENCE [LARGE SCALE GENOMIC DNA]</scope>
    <source>
        <strain evidence="5 6">DSM 16634</strain>
    </source>
</reference>
<dbReference type="STRING" id="1423724.FC32_GL000154"/>
<dbReference type="SUPFAM" id="SSF54106">
    <property type="entry name" value="LysM domain"/>
    <property type="match status" value="1"/>
</dbReference>
<dbReference type="PROSITE" id="PS51782">
    <property type="entry name" value="LYSM"/>
    <property type="match status" value="1"/>
</dbReference>
<dbReference type="Pfam" id="PF01476">
    <property type="entry name" value="LysM"/>
    <property type="match status" value="1"/>
</dbReference>
<evidence type="ECO:0000256" key="1">
    <source>
        <dbReference type="SAM" id="Coils"/>
    </source>
</evidence>
<evidence type="ECO:0000256" key="3">
    <source>
        <dbReference type="SAM" id="SignalP"/>
    </source>
</evidence>
<keyword evidence="6" id="KW-1185">Reference proteome</keyword>
<gene>
    <name evidence="5" type="ORF">FC32_GL000154</name>
</gene>
<feature type="signal peptide" evidence="3">
    <location>
        <begin position="1"/>
        <end position="23"/>
    </location>
</feature>
<dbReference type="CDD" id="cd00118">
    <property type="entry name" value="LysM"/>
    <property type="match status" value="1"/>
</dbReference>
<dbReference type="InterPro" id="IPR036779">
    <property type="entry name" value="LysM_dom_sf"/>
</dbReference>
<name>A0A0R1TV62_9LACO</name>
<dbReference type="Proteomes" id="UP000051324">
    <property type="component" value="Unassembled WGS sequence"/>
</dbReference>
<sequence>MKLNKVLLSAATVVGFTAATAVAANADSVTVQAGDTVSHIAARYNTTIEEIQKLNNLENVNLIFPGQTIQVSGEATTTSTQTSTQTVAQTQTAQVAQAQQQAQAAAQAQQQAAQAQAEAQAQQQAAQAQAAAQAQQQAAQAQQAQTTTQTTTVAASTTATTSTTTTTTSDDEAAAREWIANKESGGSYTVTNGQYIGKYQLSASYLNGDYSAENQERVAESYVASRYGSWANAKQHWLSTGWY</sequence>
<evidence type="ECO:0000259" key="4">
    <source>
        <dbReference type="PROSITE" id="PS51782"/>
    </source>
</evidence>
<feature type="compositionally biased region" description="Low complexity" evidence="2">
    <location>
        <begin position="147"/>
        <end position="168"/>
    </location>
</feature>
<dbReference type="eggNOG" id="COG1388">
    <property type="taxonomic scope" value="Bacteria"/>
</dbReference>
<accession>A0A0R1TV62</accession>
<dbReference type="PATRIC" id="fig|1423724.4.peg.162"/>